<evidence type="ECO:0000313" key="3">
    <source>
        <dbReference type="Proteomes" id="UP000255389"/>
    </source>
</evidence>
<evidence type="ECO:0000313" key="2">
    <source>
        <dbReference type="EMBL" id="SUA02965.1"/>
    </source>
</evidence>
<proteinExistence type="predicted"/>
<dbReference type="EMBL" id="UGQY01000004">
    <property type="protein sequence ID" value="SUA02965.1"/>
    <property type="molecule type" value="Genomic_DNA"/>
</dbReference>
<dbReference type="AlphaFoldDB" id="A0A378UXY9"/>
<accession>A0A378UXY9</accession>
<organism evidence="2 3">
    <name type="scientific">Mycolicibacterium fortuitum</name>
    <name type="common">Mycobacterium fortuitum</name>
    <dbReference type="NCBI Taxonomy" id="1766"/>
    <lineage>
        <taxon>Bacteria</taxon>
        <taxon>Bacillati</taxon>
        <taxon>Actinomycetota</taxon>
        <taxon>Actinomycetes</taxon>
        <taxon>Mycobacteriales</taxon>
        <taxon>Mycobacteriaceae</taxon>
        <taxon>Mycolicibacterium</taxon>
    </lineage>
</organism>
<dbReference type="Proteomes" id="UP000255389">
    <property type="component" value="Unassembled WGS sequence"/>
</dbReference>
<reference evidence="2 3" key="1">
    <citation type="submission" date="2018-06" db="EMBL/GenBank/DDBJ databases">
        <authorList>
            <consortium name="Pathogen Informatics"/>
            <person name="Doyle S."/>
        </authorList>
    </citation>
    <scope>NUCLEOTIDE SEQUENCE [LARGE SCALE GENOMIC DNA]</scope>
    <source>
        <strain evidence="2 3">NCTC1542</strain>
    </source>
</reference>
<feature type="region of interest" description="Disordered" evidence="1">
    <location>
        <begin position="1"/>
        <end position="32"/>
    </location>
</feature>
<protein>
    <submittedName>
        <fullName evidence="2">Uncharacterized protein</fullName>
    </submittedName>
</protein>
<evidence type="ECO:0000256" key="1">
    <source>
        <dbReference type="SAM" id="MobiDB-lite"/>
    </source>
</evidence>
<name>A0A378UXY9_MYCFO</name>
<sequence>MLRTLPQAEHADLGLVEDDHTEDLRANGAESQ</sequence>
<gene>
    <name evidence="2" type="ORF">NCTC1542_04441</name>
</gene>